<dbReference type="GO" id="GO:0016491">
    <property type="term" value="F:oxidoreductase activity"/>
    <property type="evidence" value="ECO:0007669"/>
    <property type="project" value="UniProtKB-KW"/>
</dbReference>
<evidence type="ECO:0000256" key="2">
    <source>
        <dbReference type="ARBA" id="ARBA00023002"/>
    </source>
</evidence>
<evidence type="ECO:0008006" key="6">
    <source>
        <dbReference type="Google" id="ProtNLM"/>
    </source>
</evidence>
<protein>
    <recommendedName>
        <fullName evidence="6">Protochlorophyllide reductase</fullName>
    </recommendedName>
</protein>
<comment type="similarity">
    <text evidence="1">Belongs to the short-chain dehydrogenases/reductases (SDR) family.</text>
</comment>
<dbReference type="EnsemblProtists" id="EKX43602">
    <property type="protein sequence ID" value="EKX43602"/>
    <property type="gene ID" value="GUITHDRAFT_153216"/>
</dbReference>
<dbReference type="PaxDb" id="55529-EKX43602"/>
<sequence length="182" mass="20170">MACLVTGSSTGVGREIAARMFEQGLHVFVSGRDRLRCEKACEEILGSSTGGKGKVEPLPMDLSNFDSVREAAKQLEGKPLKYLFLNAGMVYKVKEAGPWMNADGYDLLFASNFLGHFLLCELLIPNLKLSTPSRIVVTASNAHWIGREDFLFRKGVSLEKANDFTRFQMYATSKLANILHAY</sequence>
<dbReference type="Pfam" id="PF00106">
    <property type="entry name" value="adh_short"/>
    <property type="match status" value="1"/>
</dbReference>
<accession>L1J5H8</accession>
<reference evidence="4" key="3">
    <citation type="submission" date="2016-03" db="UniProtKB">
        <authorList>
            <consortium name="EnsemblProtists"/>
        </authorList>
    </citation>
    <scope>IDENTIFICATION</scope>
</reference>
<dbReference type="OMA" id="NAGIMIC"/>
<name>L1J5H8_GUITC</name>
<dbReference type="STRING" id="905079.L1J5H8"/>
<dbReference type="RefSeq" id="XP_005830582.1">
    <property type="nucleotide sequence ID" value="XM_005830525.1"/>
</dbReference>
<proteinExistence type="inferred from homology"/>
<evidence type="ECO:0000256" key="1">
    <source>
        <dbReference type="ARBA" id="ARBA00006484"/>
    </source>
</evidence>
<keyword evidence="2" id="KW-0560">Oxidoreductase</keyword>
<dbReference type="PANTHER" id="PTHR24320:SF152">
    <property type="entry name" value="SHORT-CHAIN DEHYDROGENASE_REDUCTASE FAMILY PROTEIN"/>
    <property type="match status" value="1"/>
</dbReference>
<dbReference type="GeneID" id="17300231"/>
<dbReference type="OrthoDB" id="191139at2759"/>
<evidence type="ECO:0000313" key="4">
    <source>
        <dbReference type="EnsemblProtists" id="EKX43602"/>
    </source>
</evidence>
<dbReference type="eggNOG" id="KOG1208">
    <property type="taxonomic scope" value="Eukaryota"/>
</dbReference>
<dbReference type="InterPro" id="IPR002347">
    <property type="entry name" value="SDR_fam"/>
</dbReference>
<gene>
    <name evidence="3" type="ORF">GUITHDRAFT_153216</name>
</gene>
<dbReference type="PANTHER" id="PTHR24320">
    <property type="entry name" value="RETINOL DEHYDROGENASE"/>
    <property type="match status" value="1"/>
</dbReference>
<dbReference type="EMBL" id="JH993009">
    <property type="protein sequence ID" value="EKX43602.1"/>
    <property type="molecule type" value="Genomic_DNA"/>
</dbReference>
<evidence type="ECO:0000313" key="3">
    <source>
        <dbReference type="EMBL" id="EKX43602.1"/>
    </source>
</evidence>
<keyword evidence="5" id="KW-1185">Reference proteome</keyword>
<reference evidence="5" key="2">
    <citation type="submission" date="2012-11" db="EMBL/GenBank/DDBJ databases">
        <authorList>
            <person name="Kuo A."/>
            <person name="Curtis B.A."/>
            <person name="Tanifuji G."/>
            <person name="Burki F."/>
            <person name="Gruber A."/>
            <person name="Irimia M."/>
            <person name="Maruyama S."/>
            <person name="Arias M.C."/>
            <person name="Ball S.G."/>
            <person name="Gile G.H."/>
            <person name="Hirakawa Y."/>
            <person name="Hopkins J.F."/>
            <person name="Rensing S.A."/>
            <person name="Schmutz J."/>
            <person name="Symeonidi A."/>
            <person name="Elias M."/>
            <person name="Eveleigh R.J."/>
            <person name="Herman E.K."/>
            <person name="Klute M.J."/>
            <person name="Nakayama T."/>
            <person name="Obornik M."/>
            <person name="Reyes-Prieto A."/>
            <person name="Armbrust E.V."/>
            <person name="Aves S.J."/>
            <person name="Beiko R.G."/>
            <person name="Coutinho P."/>
            <person name="Dacks J.B."/>
            <person name="Durnford D.G."/>
            <person name="Fast N.M."/>
            <person name="Green B.R."/>
            <person name="Grisdale C."/>
            <person name="Hempe F."/>
            <person name="Henrissat B."/>
            <person name="Hoppner M.P."/>
            <person name="Ishida K.-I."/>
            <person name="Kim E."/>
            <person name="Koreny L."/>
            <person name="Kroth P.G."/>
            <person name="Liu Y."/>
            <person name="Malik S.-B."/>
            <person name="Maier U.G."/>
            <person name="McRose D."/>
            <person name="Mock T."/>
            <person name="Neilson J.A."/>
            <person name="Onodera N.T."/>
            <person name="Poole A.M."/>
            <person name="Pritham E.J."/>
            <person name="Richards T.A."/>
            <person name="Rocap G."/>
            <person name="Roy S.W."/>
            <person name="Sarai C."/>
            <person name="Schaack S."/>
            <person name="Shirato S."/>
            <person name="Slamovits C.H."/>
            <person name="Spencer D.F."/>
            <person name="Suzuki S."/>
            <person name="Worden A.Z."/>
            <person name="Zauner S."/>
            <person name="Barry K."/>
            <person name="Bell C."/>
            <person name="Bharti A.K."/>
            <person name="Crow J.A."/>
            <person name="Grimwood J."/>
            <person name="Kramer R."/>
            <person name="Lindquist E."/>
            <person name="Lucas S."/>
            <person name="Salamov A."/>
            <person name="McFadden G.I."/>
            <person name="Lane C.E."/>
            <person name="Keeling P.J."/>
            <person name="Gray M.W."/>
            <person name="Grigoriev I.V."/>
            <person name="Archibald J.M."/>
        </authorList>
    </citation>
    <scope>NUCLEOTIDE SEQUENCE</scope>
    <source>
        <strain evidence="5">CCMP2712</strain>
    </source>
</reference>
<evidence type="ECO:0000313" key="5">
    <source>
        <dbReference type="Proteomes" id="UP000011087"/>
    </source>
</evidence>
<dbReference type="AlphaFoldDB" id="L1J5H8"/>
<dbReference type="Gene3D" id="3.40.50.720">
    <property type="entry name" value="NAD(P)-binding Rossmann-like Domain"/>
    <property type="match status" value="1"/>
</dbReference>
<feature type="non-terminal residue" evidence="3">
    <location>
        <position position="182"/>
    </location>
</feature>
<reference evidence="3 5" key="1">
    <citation type="journal article" date="2012" name="Nature">
        <title>Algal genomes reveal evolutionary mosaicism and the fate of nucleomorphs.</title>
        <authorList>
            <consortium name="DOE Joint Genome Institute"/>
            <person name="Curtis B.A."/>
            <person name="Tanifuji G."/>
            <person name="Burki F."/>
            <person name="Gruber A."/>
            <person name="Irimia M."/>
            <person name="Maruyama S."/>
            <person name="Arias M.C."/>
            <person name="Ball S.G."/>
            <person name="Gile G.H."/>
            <person name="Hirakawa Y."/>
            <person name="Hopkins J.F."/>
            <person name="Kuo A."/>
            <person name="Rensing S.A."/>
            <person name="Schmutz J."/>
            <person name="Symeonidi A."/>
            <person name="Elias M."/>
            <person name="Eveleigh R.J."/>
            <person name="Herman E.K."/>
            <person name="Klute M.J."/>
            <person name="Nakayama T."/>
            <person name="Obornik M."/>
            <person name="Reyes-Prieto A."/>
            <person name="Armbrust E.V."/>
            <person name="Aves S.J."/>
            <person name="Beiko R.G."/>
            <person name="Coutinho P."/>
            <person name="Dacks J.B."/>
            <person name="Durnford D.G."/>
            <person name="Fast N.M."/>
            <person name="Green B.R."/>
            <person name="Grisdale C.J."/>
            <person name="Hempel F."/>
            <person name="Henrissat B."/>
            <person name="Hoppner M.P."/>
            <person name="Ishida K."/>
            <person name="Kim E."/>
            <person name="Koreny L."/>
            <person name="Kroth P.G."/>
            <person name="Liu Y."/>
            <person name="Malik S.B."/>
            <person name="Maier U.G."/>
            <person name="McRose D."/>
            <person name="Mock T."/>
            <person name="Neilson J.A."/>
            <person name="Onodera N.T."/>
            <person name="Poole A.M."/>
            <person name="Pritham E.J."/>
            <person name="Richards T.A."/>
            <person name="Rocap G."/>
            <person name="Roy S.W."/>
            <person name="Sarai C."/>
            <person name="Schaack S."/>
            <person name="Shirato S."/>
            <person name="Slamovits C.H."/>
            <person name="Spencer D.F."/>
            <person name="Suzuki S."/>
            <person name="Worden A.Z."/>
            <person name="Zauner S."/>
            <person name="Barry K."/>
            <person name="Bell C."/>
            <person name="Bharti A.K."/>
            <person name="Crow J.A."/>
            <person name="Grimwood J."/>
            <person name="Kramer R."/>
            <person name="Lindquist E."/>
            <person name="Lucas S."/>
            <person name="Salamov A."/>
            <person name="McFadden G.I."/>
            <person name="Lane C.E."/>
            <person name="Keeling P.J."/>
            <person name="Gray M.W."/>
            <person name="Grigoriev I.V."/>
            <person name="Archibald J.M."/>
        </authorList>
    </citation>
    <scope>NUCLEOTIDE SEQUENCE</scope>
    <source>
        <strain evidence="3 5">CCMP2712</strain>
    </source>
</reference>
<dbReference type="SUPFAM" id="SSF51735">
    <property type="entry name" value="NAD(P)-binding Rossmann-fold domains"/>
    <property type="match status" value="1"/>
</dbReference>
<dbReference type="InterPro" id="IPR036291">
    <property type="entry name" value="NAD(P)-bd_dom_sf"/>
</dbReference>
<dbReference type="KEGG" id="gtt:GUITHDRAFT_153216"/>
<organism evidence="3">
    <name type="scientific">Guillardia theta (strain CCMP2712)</name>
    <name type="common">Cryptophyte</name>
    <dbReference type="NCBI Taxonomy" id="905079"/>
    <lineage>
        <taxon>Eukaryota</taxon>
        <taxon>Cryptophyceae</taxon>
        <taxon>Pyrenomonadales</taxon>
        <taxon>Geminigeraceae</taxon>
        <taxon>Guillardia</taxon>
    </lineage>
</organism>
<dbReference type="Proteomes" id="UP000011087">
    <property type="component" value="Unassembled WGS sequence"/>
</dbReference>
<dbReference type="HOGENOM" id="CLU_010194_44_9_1"/>